<dbReference type="InterPro" id="IPR017850">
    <property type="entry name" value="Alkaline_phosphatase_core_sf"/>
</dbReference>
<name>A0A1X1VBI7_MYCGS</name>
<protein>
    <recommendedName>
        <fullName evidence="3">Sulfatase N-terminal domain-containing protein</fullName>
    </recommendedName>
</protein>
<dbReference type="PANTHER" id="PTHR43751:SF2">
    <property type="entry name" value="SULFATASE N-TERMINAL DOMAIN-CONTAINING PROTEIN"/>
    <property type="match status" value="1"/>
</dbReference>
<dbReference type="Gene3D" id="3.40.720.10">
    <property type="entry name" value="Alkaline Phosphatase, subunit A"/>
    <property type="match status" value="1"/>
</dbReference>
<organism evidence="1 2">
    <name type="scientific">Mycobacterium gastri</name>
    <dbReference type="NCBI Taxonomy" id="1777"/>
    <lineage>
        <taxon>Bacteria</taxon>
        <taxon>Bacillati</taxon>
        <taxon>Actinomycetota</taxon>
        <taxon>Actinomycetes</taxon>
        <taxon>Mycobacteriales</taxon>
        <taxon>Mycobacteriaceae</taxon>
        <taxon>Mycobacterium</taxon>
    </lineage>
</organism>
<dbReference type="SUPFAM" id="SSF53649">
    <property type="entry name" value="Alkaline phosphatase-like"/>
    <property type="match status" value="1"/>
</dbReference>
<keyword evidence="2" id="KW-1185">Reference proteome</keyword>
<dbReference type="AlphaFoldDB" id="A0A1X1VBI7"/>
<sequence>MASEMESEMADGAARPNILIIWGDDVGMWNISAYHPGMMGGSTPNIDRIADEVMIFMEFYCFTETTLHGLRNGDWKVLLKTQDRWFNGFQQKLTTPLITNLKLDPFERFHKARGFDEWQENLATLHEFPPRMRSFGLDVDELLNQLNPARHR</sequence>
<dbReference type="Proteomes" id="UP000193738">
    <property type="component" value="Unassembled WGS sequence"/>
</dbReference>
<dbReference type="InterPro" id="IPR052701">
    <property type="entry name" value="GAG_Ulvan_Degrading_Sulfatases"/>
</dbReference>
<dbReference type="PANTHER" id="PTHR43751">
    <property type="entry name" value="SULFATASE"/>
    <property type="match status" value="1"/>
</dbReference>
<dbReference type="EMBL" id="LQOX01000117">
    <property type="protein sequence ID" value="ORV66415.1"/>
    <property type="molecule type" value="Genomic_DNA"/>
</dbReference>
<gene>
    <name evidence="1" type="ORF">AWC07_11215</name>
</gene>
<comment type="caution">
    <text evidence="1">The sequence shown here is derived from an EMBL/GenBank/DDBJ whole genome shotgun (WGS) entry which is preliminary data.</text>
</comment>
<accession>A0A1X1VBI7</accession>
<evidence type="ECO:0008006" key="3">
    <source>
        <dbReference type="Google" id="ProtNLM"/>
    </source>
</evidence>
<reference evidence="1 2" key="1">
    <citation type="submission" date="2016-01" db="EMBL/GenBank/DDBJ databases">
        <title>The new phylogeny of the genus Mycobacterium.</title>
        <authorList>
            <person name="Tarcisio F."/>
            <person name="Conor M."/>
            <person name="Antonella G."/>
            <person name="Elisabetta G."/>
            <person name="Giulia F.S."/>
            <person name="Sara T."/>
            <person name="Anna F."/>
            <person name="Clotilde B."/>
            <person name="Roberto B."/>
            <person name="Veronica D.S."/>
            <person name="Fabio R."/>
            <person name="Monica P."/>
            <person name="Olivier J."/>
            <person name="Enrico T."/>
            <person name="Nicola S."/>
        </authorList>
    </citation>
    <scope>NUCLEOTIDE SEQUENCE [LARGE SCALE GENOMIC DNA]</scope>
    <source>
        <strain evidence="1 2">DSM 43505</strain>
    </source>
</reference>
<proteinExistence type="predicted"/>
<evidence type="ECO:0000313" key="1">
    <source>
        <dbReference type="EMBL" id="ORV66415.1"/>
    </source>
</evidence>
<dbReference type="STRING" id="1777.AWC07_11215"/>
<evidence type="ECO:0000313" key="2">
    <source>
        <dbReference type="Proteomes" id="UP000193738"/>
    </source>
</evidence>